<accession>A0A4Z2GTK3</accession>
<evidence type="ECO:0000313" key="2">
    <source>
        <dbReference type="EMBL" id="TNN56729.1"/>
    </source>
</evidence>
<keyword evidence="3" id="KW-1185">Reference proteome</keyword>
<proteinExistence type="predicted"/>
<feature type="compositionally biased region" description="Polar residues" evidence="1">
    <location>
        <begin position="56"/>
        <end position="73"/>
    </location>
</feature>
<evidence type="ECO:0000313" key="3">
    <source>
        <dbReference type="Proteomes" id="UP000314294"/>
    </source>
</evidence>
<dbReference type="AlphaFoldDB" id="A0A4Z2GTK3"/>
<evidence type="ECO:0000256" key="1">
    <source>
        <dbReference type="SAM" id="MobiDB-lite"/>
    </source>
</evidence>
<comment type="caution">
    <text evidence="2">The sequence shown here is derived from an EMBL/GenBank/DDBJ whole genome shotgun (WGS) entry which is preliminary data.</text>
</comment>
<gene>
    <name evidence="2" type="ORF">EYF80_033074</name>
</gene>
<dbReference type="Proteomes" id="UP000314294">
    <property type="component" value="Unassembled WGS sequence"/>
</dbReference>
<reference evidence="2 3" key="1">
    <citation type="submission" date="2019-03" db="EMBL/GenBank/DDBJ databases">
        <title>First draft genome of Liparis tanakae, snailfish: a comprehensive survey of snailfish specific genes.</title>
        <authorList>
            <person name="Kim W."/>
            <person name="Song I."/>
            <person name="Jeong J.-H."/>
            <person name="Kim D."/>
            <person name="Kim S."/>
            <person name="Ryu S."/>
            <person name="Song J.Y."/>
            <person name="Lee S.K."/>
        </authorList>
    </citation>
    <scope>NUCLEOTIDE SEQUENCE [LARGE SCALE GENOMIC DNA]</scope>
    <source>
        <tissue evidence="2">Muscle</tissue>
    </source>
</reference>
<feature type="region of interest" description="Disordered" evidence="1">
    <location>
        <begin position="56"/>
        <end position="102"/>
    </location>
</feature>
<dbReference type="EMBL" id="SRLO01000422">
    <property type="protein sequence ID" value="TNN56729.1"/>
    <property type="molecule type" value="Genomic_DNA"/>
</dbReference>
<protein>
    <submittedName>
        <fullName evidence="2">Uncharacterized protein</fullName>
    </submittedName>
</protein>
<organism evidence="2 3">
    <name type="scientific">Liparis tanakae</name>
    <name type="common">Tanaka's snailfish</name>
    <dbReference type="NCBI Taxonomy" id="230148"/>
    <lineage>
        <taxon>Eukaryota</taxon>
        <taxon>Metazoa</taxon>
        <taxon>Chordata</taxon>
        <taxon>Craniata</taxon>
        <taxon>Vertebrata</taxon>
        <taxon>Euteleostomi</taxon>
        <taxon>Actinopterygii</taxon>
        <taxon>Neopterygii</taxon>
        <taxon>Teleostei</taxon>
        <taxon>Neoteleostei</taxon>
        <taxon>Acanthomorphata</taxon>
        <taxon>Eupercaria</taxon>
        <taxon>Perciformes</taxon>
        <taxon>Cottioidei</taxon>
        <taxon>Cottales</taxon>
        <taxon>Liparidae</taxon>
        <taxon>Liparis</taxon>
    </lineage>
</organism>
<sequence>MRGGLQSSEGVERDALDEVGLQVEVLQLAQTPQHSLRQVPQLVKTHLENLERQTQIASHTKPFSPSMSQQSAVTVGKRTIDSRASQQRQELAVDRTADEPPVPPCLCRPRLVLWAIWGVVATSIGESRAGMLAI</sequence>
<name>A0A4Z2GTK3_9TELE</name>